<dbReference type="InterPro" id="IPR050171">
    <property type="entry name" value="MFS_Transporters"/>
</dbReference>
<name>A0AAT9HLT1_9ACTN</name>
<feature type="transmembrane region" description="Helical" evidence="8">
    <location>
        <begin position="132"/>
        <end position="149"/>
    </location>
</feature>
<proteinExistence type="predicted"/>
<feature type="transmembrane region" description="Helical" evidence="8">
    <location>
        <begin position="39"/>
        <end position="58"/>
    </location>
</feature>
<feature type="transmembrane region" description="Helical" evidence="8">
    <location>
        <begin position="64"/>
        <end position="88"/>
    </location>
</feature>
<keyword evidence="5 8" id="KW-1133">Transmembrane helix</keyword>
<feature type="transmembrane region" description="Helical" evidence="8">
    <location>
        <begin position="100"/>
        <end position="126"/>
    </location>
</feature>
<dbReference type="Gene3D" id="1.20.1250.20">
    <property type="entry name" value="MFS general substrate transporter like domains"/>
    <property type="match status" value="1"/>
</dbReference>
<keyword evidence="4 8" id="KW-0812">Transmembrane</keyword>
<evidence type="ECO:0000256" key="2">
    <source>
        <dbReference type="ARBA" id="ARBA00022448"/>
    </source>
</evidence>
<feature type="region of interest" description="Disordered" evidence="7">
    <location>
        <begin position="159"/>
        <end position="251"/>
    </location>
</feature>
<dbReference type="EMBL" id="AP035768">
    <property type="protein sequence ID" value="BFO18476.1"/>
    <property type="molecule type" value="Genomic_DNA"/>
</dbReference>
<evidence type="ECO:0000256" key="3">
    <source>
        <dbReference type="ARBA" id="ARBA00022475"/>
    </source>
</evidence>
<evidence type="ECO:0000256" key="1">
    <source>
        <dbReference type="ARBA" id="ARBA00004651"/>
    </source>
</evidence>
<dbReference type="GO" id="GO:0022857">
    <property type="term" value="F:transmembrane transporter activity"/>
    <property type="evidence" value="ECO:0007669"/>
    <property type="project" value="InterPro"/>
</dbReference>
<reference evidence="10" key="2">
    <citation type="submission" date="2024-07" db="EMBL/GenBank/DDBJ databases">
        <title>Streptomyces haneummycinica sp. nov., a new antibiotic-producing actinobacterium isolated from marine sediment.</title>
        <authorList>
            <person name="Uemura M."/>
            <person name="Hamada M."/>
            <person name="Hirano S."/>
            <person name="Kobayashi K."/>
            <person name="Ohshiro T."/>
            <person name="Kobayashi T."/>
            <person name="Terahara T."/>
        </authorList>
    </citation>
    <scope>NUCLEOTIDE SEQUENCE</scope>
    <source>
        <strain evidence="10">KM77-8</strain>
    </source>
</reference>
<feature type="transmembrane region" description="Helical" evidence="8">
    <location>
        <begin position="12"/>
        <end position="32"/>
    </location>
</feature>
<gene>
    <name evidence="10" type="ORF">SHKM778_48640</name>
</gene>
<dbReference type="GO" id="GO:0005886">
    <property type="term" value="C:plasma membrane"/>
    <property type="evidence" value="ECO:0007669"/>
    <property type="project" value="UniProtKB-SubCell"/>
</dbReference>
<evidence type="ECO:0000256" key="6">
    <source>
        <dbReference type="ARBA" id="ARBA00023136"/>
    </source>
</evidence>
<evidence type="ECO:0000256" key="7">
    <source>
        <dbReference type="SAM" id="MobiDB-lite"/>
    </source>
</evidence>
<sequence length="251" mass="25810">MRDSGFDLGSSLVFLLALSLGAVLGSLVTAWGATRIGPIPTAVMGALAAGTGLTVLLLHPPSSVAYGALVLAGVGTHGVQCLIIAAVVNHYPPHLRGTALGFSLGFGRIGAVMAPQAGGWLLAAGLGVNSNFLAFALAAAVAGVFLMLCPRPPRLTDTAGVTVGPRKNPRVPDRHPPLCPPRTTPGTGRTPPHANGWRPREGAFVITLPAGAPPTGSTPVRPPRPRRSQPRCQSEVLRSLTGPRRVVEPSR</sequence>
<organism evidence="10">
    <name type="scientific">Streptomyces haneummycinicus</name>
    <dbReference type="NCBI Taxonomy" id="3074435"/>
    <lineage>
        <taxon>Bacteria</taxon>
        <taxon>Bacillati</taxon>
        <taxon>Actinomycetota</taxon>
        <taxon>Actinomycetes</taxon>
        <taxon>Kitasatosporales</taxon>
        <taxon>Streptomycetaceae</taxon>
        <taxon>Streptomyces</taxon>
    </lineage>
</organism>
<comment type="subcellular location">
    <subcellularLocation>
        <location evidence="1">Cell membrane</location>
        <topology evidence="1">Multi-pass membrane protein</topology>
    </subcellularLocation>
</comment>
<protein>
    <recommendedName>
        <fullName evidence="9">Major facilitator superfamily (MFS) profile domain-containing protein</fullName>
    </recommendedName>
</protein>
<evidence type="ECO:0000259" key="9">
    <source>
        <dbReference type="PROSITE" id="PS50850"/>
    </source>
</evidence>
<keyword evidence="6 8" id="KW-0472">Membrane</keyword>
<dbReference type="Pfam" id="PF07690">
    <property type="entry name" value="MFS_1"/>
    <property type="match status" value="1"/>
</dbReference>
<dbReference type="InterPro" id="IPR020846">
    <property type="entry name" value="MFS_dom"/>
</dbReference>
<reference evidence="10" key="1">
    <citation type="submission" date="2024-06" db="EMBL/GenBank/DDBJ databases">
        <authorList>
            <consortium name="consrtm"/>
            <person name="Uemura M."/>
            <person name="Terahara T."/>
        </authorList>
    </citation>
    <scope>NUCLEOTIDE SEQUENCE</scope>
    <source>
        <strain evidence="10">KM77-8</strain>
    </source>
</reference>
<keyword evidence="3" id="KW-1003">Cell membrane</keyword>
<evidence type="ECO:0000256" key="8">
    <source>
        <dbReference type="SAM" id="Phobius"/>
    </source>
</evidence>
<keyword evidence="2" id="KW-0813">Transport</keyword>
<dbReference type="PANTHER" id="PTHR23517">
    <property type="entry name" value="RESISTANCE PROTEIN MDTM, PUTATIVE-RELATED-RELATED"/>
    <property type="match status" value="1"/>
</dbReference>
<dbReference type="InterPro" id="IPR011701">
    <property type="entry name" value="MFS"/>
</dbReference>
<evidence type="ECO:0000256" key="4">
    <source>
        <dbReference type="ARBA" id="ARBA00022692"/>
    </source>
</evidence>
<accession>A0AAT9HLT1</accession>
<evidence type="ECO:0000256" key="5">
    <source>
        <dbReference type="ARBA" id="ARBA00022989"/>
    </source>
</evidence>
<dbReference type="AlphaFoldDB" id="A0AAT9HLT1"/>
<feature type="domain" description="Major facilitator superfamily (MFS) profile" evidence="9">
    <location>
        <begin position="1"/>
        <end position="154"/>
    </location>
</feature>
<dbReference type="SUPFAM" id="SSF103473">
    <property type="entry name" value="MFS general substrate transporter"/>
    <property type="match status" value="1"/>
</dbReference>
<dbReference type="PANTHER" id="PTHR23517:SF3">
    <property type="entry name" value="INTEGRAL MEMBRANE TRANSPORT PROTEIN"/>
    <property type="match status" value="1"/>
</dbReference>
<evidence type="ECO:0000313" key="10">
    <source>
        <dbReference type="EMBL" id="BFO18476.1"/>
    </source>
</evidence>
<dbReference type="InterPro" id="IPR036259">
    <property type="entry name" value="MFS_trans_sf"/>
</dbReference>
<dbReference type="PROSITE" id="PS50850">
    <property type="entry name" value="MFS"/>
    <property type="match status" value="1"/>
</dbReference>